<sequence>MALQNTGTLLSWSLQFSYVATPVVLQMPLEPLQSASTTQSKAGSYVLAEEQAFAELASDMQGATVGETGGMLQESDAAGEFLEEEATDDFVAAFDLALESEFTFSL</sequence>
<reference evidence="1 2" key="1">
    <citation type="submission" date="2019-02" db="EMBL/GenBank/DDBJ databases">
        <title>Deep-cultivation of Planctomycetes and their phenomic and genomic characterization uncovers novel biology.</title>
        <authorList>
            <person name="Wiegand S."/>
            <person name="Jogler M."/>
            <person name="Boedeker C."/>
            <person name="Pinto D."/>
            <person name="Vollmers J."/>
            <person name="Rivas-Marin E."/>
            <person name="Kohn T."/>
            <person name="Peeters S.H."/>
            <person name="Heuer A."/>
            <person name="Rast P."/>
            <person name="Oberbeckmann S."/>
            <person name="Bunk B."/>
            <person name="Jeske O."/>
            <person name="Meyerdierks A."/>
            <person name="Storesund J.E."/>
            <person name="Kallscheuer N."/>
            <person name="Luecker S."/>
            <person name="Lage O.M."/>
            <person name="Pohl T."/>
            <person name="Merkel B.J."/>
            <person name="Hornburger P."/>
            <person name="Mueller R.-W."/>
            <person name="Bruemmer F."/>
            <person name="Labrenz M."/>
            <person name="Spormann A.M."/>
            <person name="Op Den Camp H."/>
            <person name="Overmann J."/>
            <person name="Amann R."/>
            <person name="Jetten M.S.M."/>
            <person name="Mascher T."/>
            <person name="Medema M.H."/>
            <person name="Devos D.P."/>
            <person name="Kaster A.-K."/>
            <person name="Ovreas L."/>
            <person name="Rohde M."/>
            <person name="Galperin M.Y."/>
            <person name="Jogler C."/>
        </authorList>
    </citation>
    <scope>NUCLEOTIDE SEQUENCE [LARGE SCALE GENOMIC DNA]</scope>
    <source>
        <strain evidence="1 2">Pla144</strain>
    </source>
</reference>
<evidence type="ECO:0000313" key="2">
    <source>
        <dbReference type="Proteomes" id="UP000318437"/>
    </source>
</evidence>
<protein>
    <submittedName>
        <fullName evidence="1">Uncharacterized protein</fullName>
    </submittedName>
</protein>
<dbReference type="Proteomes" id="UP000318437">
    <property type="component" value="Unassembled WGS sequence"/>
</dbReference>
<keyword evidence="2" id="KW-1185">Reference proteome</keyword>
<name>A0A5C6CVC9_9BACT</name>
<accession>A0A5C6CVC9</accession>
<comment type="caution">
    <text evidence="1">The sequence shown here is derived from an EMBL/GenBank/DDBJ whole genome shotgun (WGS) entry which is preliminary data.</text>
</comment>
<dbReference type="EMBL" id="SJPS01000002">
    <property type="protein sequence ID" value="TWU28408.1"/>
    <property type="molecule type" value="Genomic_DNA"/>
</dbReference>
<proteinExistence type="predicted"/>
<organism evidence="1 2">
    <name type="scientific">Bythopirellula polymerisocia</name>
    <dbReference type="NCBI Taxonomy" id="2528003"/>
    <lineage>
        <taxon>Bacteria</taxon>
        <taxon>Pseudomonadati</taxon>
        <taxon>Planctomycetota</taxon>
        <taxon>Planctomycetia</taxon>
        <taxon>Pirellulales</taxon>
        <taxon>Lacipirellulaceae</taxon>
        <taxon>Bythopirellula</taxon>
    </lineage>
</organism>
<dbReference type="AlphaFoldDB" id="A0A5C6CVC9"/>
<evidence type="ECO:0000313" key="1">
    <source>
        <dbReference type="EMBL" id="TWU28408.1"/>
    </source>
</evidence>
<gene>
    <name evidence="1" type="ORF">Pla144_16960</name>
</gene>